<dbReference type="RefSeq" id="XP_051364306.1">
    <property type="nucleotide sequence ID" value="XM_051503902.1"/>
</dbReference>
<dbReference type="PANTHER" id="PTHR31313">
    <property type="entry name" value="TY1 ENHANCER ACTIVATOR"/>
    <property type="match status" value="1"/>
</dbReference>
<dbReference type="GO" id="GO:0003677">
    <property type="term" value="F:DNA binding"/>
    <property type="evidence" value="ECO:0007669"/>
    <property type="project" value="UniProtKB-KW"/>
</dbReference>
<dbReference type="CDD" id="cd12148">
    <property type="entry name" value="fungal_TF_MHR"/>
    <property type="match status" value="1"/>
</dbReference>
<dbReference type="GeneID" id="75831962"/>
<keyword evidence="3" id="KW-0805">Transcription regulation</keyword>
<keyword evidence="5" id="KW-0804">Transcription</keyword>
<dbReference type="PANTHER" id="PTHR31313:SF4">
    <property type="entry name" value="CONIDIAL DEVELOPMENT PROTEIN FLUFFY"/>
    <property type="match status" value="1"/>
</dbReference>
<evidence type="ECO:0000313" key="8">
    <source>
        <dbReference type="EMBL" id="KAI6783450.1"/>
    </source>
</evidence>
<name>A0A9P9Y5K9_9HYPO</name>
<organism evidence="8 9">
    <name type="scientific">Emericellopsis cladophorae</name>
    <dbReference type="NCBI Taxonomy" id="2686198"/>
    <lineage>
        <taxon>Eukaryota</taxon>
        <taxon>Fungi</taxon>
        <taxon>Dikarya</taxon>
        <taxon>Ascomycota</taxon>
        <taxon>Pezizomycotina</taxon>
        <taxon>Sordariomycetes</taxon>
        <taxon>Hypocreomycetidae</taxon>
        <taxon>Hypocreales</taxon>
        <taxon>Bionectriaceae</taxon>
        <taxon>Emericellopsis</taxon>
    </lineage>
</organism>
<dbReference type="EMBL" id="JAGIXG020000007">
    <property type="protein sequence ID" value="KAI6783450.1"/>
    <property type="molecule type" value="Genomic_DNA"/>
</dbReference>
<evidence type="ECO:0000256" key="5">
    <source>
        <dbReference type="ARBA" id="ARBA00023163"/>
    </source>
</evidence>
<keyword evidence="4" id="KW-0238">DNA-binding</keyword>
<reference evidence="8" key="2">
    <citation type="submission" date="2022-07" db="EMBL/GenBank/DDBJ databases">
        <authorList>
            <person name="Goncalves M.F.M."/>
            <person name="Hilario S."/>
            <person name="Van De Peer Y."/>
            <person name="Esteves A.C."/>
            <person name="Alves A."/>
        </authorList>
    </citation>
    <scope>NUCLEOTIDE SEQUENCE</scope>
    <source>
        <strain evidence="8">MUM 19.33</strain>
    </source>
</reference>
<dbReference type="Proteomes" id="UP001055219">
    <property type="component" value="Unassembled WGS sequence"/>
</dbReference>
<evidence type="ECO:0000256" key="7">
    <source>
        <dbReference type="SAM" id="MobiDB-lite"/>
    </source>
</evidence>
<keyword evidence="1" id="KW-0479">Metal-binding</keyword>
<evidence type="ECO:0000256" key="6">
    <source>
        <dbReference type="ARBA" id="ARBA00023242"/>
    </source>
</evidence>
<keyword evidence="9" id="KW-1185">Reference proteome</keyword>
<gene>
    <name evidence="8" type="ORF">J7T54_005479</name>
</gene>
<keyword evidence="2" id="KW-0862">Zinc</keyword>
<comment type="caution">
    <text evidence="8">The sequence shown here is derived from an EMBL/GenBank/DDBJ whole genome shotgun (WGS) entry which is preliminary data.</text>
</comment>
<dbReference type="InterPro" id="IPR051615">
    <property type="entry name" value="Transcr_Regulatory_Elem"/>
</dbReference>
<sequence>MYDPRSQNHATFAMNGPGYRPLWQPEWALDVFPAQHPYSPQQKTLDVASPSSARTPPIWDCQGRNMSTTTITASLSVVECQRAMPSTRTRQLSDTGWSAKDAFALDTDACCRPGHRGRSPYKLISMPTKLVLDLTDAFFSWHVGSLPAVQRSSFVSDFLGQRTLHCSPALVRIISCLGCRALGGYDTLRSTYASLGNRLFQEARALIVQSPACVPDVQACGLMALHQLKIGQAGDASDLAEEGVRRMVILMGREGHLEDSGESRWLEYSLCSAVALACFVRSGMADPIGDTNIKPSRQANDPPADDALQTRTTS</sequence>
<evidence type="ECO:0000256" key="4">
    <source>
        <dbReference type="ARBA" id="ARBA00023125"/>
    </source>
</evidence>
<keyword evidence="6" id="KW-0539">Nucleus</keyword>
<dbReference type="GO" id="GO:0046872">
    <property type="term" value="F:metal ion binding"/>
    <property type="evidence" value="ECO:0007669"/>
    <property type="project" value="UniProtKB-KW"/>
</dbReference>
<evidence type="ECO:0000256" key="3">
    <source>
        <dbReference type="ARBA" id="ARBA00023015"/>
    </source>
</evidence>
<proteinExistence type="predicted"/>
<accession>A0A9P9Y5K9</accession>
<dbReference type="AlphaFoldDB" id="A0A9P9Y5K9"/>
<evidence type="ECO:0000313" key="9">
    <source>
        <dbReference type="Proteomes" id="UP001055219"/>
    </source>
</evidence>
<reference evidence="8" key="1">
    <citation type="journal article" date="2021" name="J Fungi (Basel)">
        <title>Genomic and Metabolomic Analyses of the Marine Fungus Emericellopsis cladophorae: Insights into Saltwater Adaptability Mechanisms and Its Biosynthetic Potential.</title>
        <authorList>
            <person name="Goncalves M.F.M."/>
            <person name="Hilario S."/>
            <person name="Van de Peer Y."/>
            <person name="Esteves A.C."/>
            <person name="Alves A."/>
        </authorList>
    </citation>
    <scope>NUCLEOTIDE SEQUENCE</scope>
    <source>
        <strain evidence="8">MUM 19.33</strain>
    </source>
</reference>
<feature type="region of interest" description="Disordered" evidence="7">
    <location>
        <begin position="290"/>
        <end position="314"/>
    </location>
</feature>
<protein>
    <submittedName>
        <fullName evidence="8">Conidial development protein fluffy-like protein</fullName>
    </submittedName>
</protein>
<evidence type="ECO:0000256" key="1">
    <source>
        <dbReference type="ARBA" id="ARBA00022723"/>
    </source>
</evidence>
<evidence type="ECO:0000256" key="2">
    <source>
        <dbReference type="ARBA" id="ARBA00022833"/>
    </source>
</evidence>